<dbReference type="GO" id="GO:0022857">
    <property type="term" value="F:transmembrane transporter activity"/>
    <property type="evidence" value="ECO:0007669"/>
    <property type="project" value="InterPro"/>
</dbReference>
<dbReference type="InterPro" id="IPR018491">
    <property type="entry name" value="SLC12_C"/>
</dbReference>
<name>A0A914R740_PAREQ</name>
<evidence type="ECO:0000256" key="1">
    <source>
        <dbReference type="SAM" id="Phobius"/>
    </source>
</evidence>
<feature type="domain" description="SLC12A transporter C-terminal" evidence="2">
    <location>
        <begin position="51"/>
        <end position="98"/>
    </location>
</feature>
<proteinExistence type="predicted"/>
<keyword evidence="1" id="KW-1133">Transmembrane helix</keyword>
<protein>
    <recommendedName>
        <fullName evidence="2">SLC12A transporter C-terminal domain-containing protein</fullName>
    </recommendedName>
</protein>
<evidence type="ECO:0000313" key="4">
    <source>
        <dbReference type="WBParaSite" id="PEQ_0000228101-mRNA-1"/>
    </source>
</evidence>
<dbReference type="Pfam" id="PF03522">
    <property type="entry name" value="SLC12"/>
    <property type="match status" value="1"/>
</dbReference>
<evidence type="ECO:0000259" key="2">
    <source>
        <dbReference type="Pfam" id="PF03522"/>
    </source>
</evidence>
<dbReference type="GO" id="GO:0016020">
    <property type="term" value="C:membrane"/>
    <property type="evidence" value="ECO:0007669"/>
    <property type="project" value="InterPro"/>
</dbReference>
<evidence type="ECO:0000313" key="3">
    <source>
        <dbReference type="Proteomes" id="UP000887564"/>
    </source>
</evidence>
<dbReference type="Proteomes" id="UP000887564">
    <property type="component" value="Unplaced"/>
</dbReference>
<dbReference type="GO" id="GO:0006811">
    <property type="term" value="P:monoatomic ion transport"/>
    <property type="evidence" value="ECO:0007669"/>
    <property type="project" value="InterPro"/>
</dbReference>
<feature type="transmembrane region" description="Helical" evidence="1">
    <location>
        <begin position="71"/>
        <end position="88"/>
    </location>
</feature>
<keyword evidence="1" id="KW-0472">Membrane</keyword>
<dbReference type="WBParaSite" id="PEQ_0000228101-mRNA-1">
    <property type="protein sequence ID" value="PEQ_0000228101-mRNA-1"/>
    <property type="gene ID" value="PEQ_0000228101"/>
</dbReference>
<dbReference type="AlphaFoldDB" id="A0A914R740"/>
<organism evidence="3 4">
    <name type="scientific">Parascaris equorum</name>
    <name type="common">Equine roundworm</name>
    <dbReference type="NCBI Taxonomy" id="6256"/>
    <lineage>
        <taxon>Eukaryota</taxon>
        <taxon>Metazoa</taxon>
        <taxon>Ecdysozoa</taxon>
        <taxon>Nematoda</taxon>
        <taxon>Chromadorea</taxon>
        <taxon>Rhabditida</taxon>
        <taxon>Spirurina</taxon>
        <taxon>Ascaridomorpha</taxon>
        <taxon>Ascaridoidea</taxon>
        <taxon>Ascarididae</taxon>
        <taxon>Parascaris</taxon>
    </lineage>
</organism>
<keyword evidence="3" id="KW-1185">Reference proteome</keyword>
<reference evidence="4" key="1">
    <citation type="submission" date="2022-11" db="UniProtKB">
        <authorList>
            <consortium name="WormBaseParasite"/>
        </authorList>
    </citation>
    <scope>IDENTIFICATION</scope>
</reference>
<accession>A0A914R740</accession>
<sequence>MEGRKQWDEEDDTFKSTVLHKNGCKAPIFLLILKLILKLIGAVANDECIMVTKGITDFPQSTSRLTGFIDIWWMLHDGGILMLIAFLLRQHKRHRKARRSKKLCMLKRISHTIFLLVAFY</sequence>
<keyword evidence="1" id="KW-0812">Transmembrane</keyword>